<comment type="caution">
    <text evidence="14">The sequence shown here is derived from an EMBL/GenBank/DDBJ whole genome shotgun (WGS) entry which is preliminary data.</text>
</comment>
<evidence type="ECO:0000256" key="9">
    <source>
        <dbReference type="ARBA" id="ARBA00023065"/>
    </source>
</evidence>
<evidence type="ECO:0000256" key="11">
    <source>
        <dbReference type="ARBA" id="ARBA00023201"/>
    </source>
</evidence>
<keyword evidence="9" id="KW-0406">Ion transport</keyword>
<feature type="transmembrane region" description="Helical" evidence="13">
    <location>
        <begin position="33"/>
        <end position="60"/>
    </location>
</feature>
<name>A0ABD5RVS9_9EURY</name>
<keyword evidence="15" id="KW-1185">Reference proteome</keyword>
<feature type="transmembrane region" description="Helical" evidence="13">
    <location>
        <begin position="254"/>
        <end position="279"/>
    </location>
</feature>
<evidence type="ECO:0000256" key="12">
    <source>
        <dbReference type="RuleBase" id="RU362091"/>
    </source>
</evidence>
<evidence type="ECO:0000313" key="15">
    <source>
        <dbReference type="Proteomes" id="UP001596328"/>
    </source>
</evidence>
<feature type="transmembrane region" description="Helical" evidence="13">
    <location>
        <begin position="213"/>
        <end position="233"/>
    </location>
</feature>
<proteinExistence type="inferred from homology"/>
<evidence type="ECO:0000256" key="3">
    <source>
        <dbReference type="ARBA" id="ARBA00022448"/>
    </source>
</evidence>
<evidence type="ECO:0000256" key="7">
    <source>
        <dbReference type="ARBA" id="ARBA00022989"/>
    </source>
</evidence>
<feature type="transmembrane region" description="Helical" evidence="13">
    <location>
        <begin position="291"/>
        <end position="314"/>
    </location>
</feature>
<feature type="transmembrane region" description="Helical" evidence="13">
    <location>
        <begin position="66"/>
        <end position="90"/>
    </location>
</feature>
<organism evidence="14 15">
    <name type="scientific">Halobium palmae</name>
    <dbReference type="NCBI Taxonomy" id="1776492"/>
    <lineage>
        <taxon>Archaea</taxon>
        <taxon>Methanobacteriati</taxon>
        <taxon>Methanobacteriota</taxon>
        <taxon>Stenosarchaea group</taxon>
        <taxon>Halobacteria</taxon>
        <taxon>Halobacteriales</taxon>
        <taxon>Haloferacaceae</taxon>
        <taxon>Halobium</taxon>
    </lineage>
</organism>
<feature type="transmembrane region" description="Helical" evidence="13">
    <location>
        <begin position="351"/>
        <end position="368"/>
    </location>
</feature>
<feature type="transmembrane region" description="Helical" evidence="13">
    <location>
        <begin position="148"/>
        <end position="168"/>
    </location>
</feature>
<dbReference type="PROSITE" id="PS50283">
    <property type="entry name" value="NA_SOLUT_SYMP_3"/>
    <property type="match status" value="1"/>
</dbReference>
<comment type="subcellular location">
    <subcellularLocation>
        <location evidence="1">Cell membrane</location>
        <topology evidence="1">Multi-pass membrane protein</topology>
    </subcellularLocation>
</comment>
<keyword evidence="7 13" id="KW-1133">Transmembrane helix</keyword>
<keyword evidence="10 13" id="KW-0472">Membrane</keyword>
<evidence type="ECO:0000256" key="1">
    <source>
        <dbReference type="ARBA" id="ARBA00004651"/>
    </source>
</evidence>
<feature type="transmembrane region" description="Helical" evidence="13">
    <location>
        <begin position="374"/>
        <end position="398"/>
    </location>
</feature>
<feature type="transmembrane region" description="Helical" evidence="13">
    <location>
        <begin position="111"/>
        <end position="128"/>
    </location>
</feature>
<sequence>MLVYMVGMLGVGAYISQRARESEEMFWVADRFLGTYGGAFAIFAVLGSTSTVLGAAGLAYSLGIPVMAMVALGFALQFPILGYIILNPMVKGGYLTLGDFFKRRGGRDSTVAVYSILTAVFMASYVIPQFVATGLLGQRVLGITPTQAIILTGIVIVLYAAFGGMWAITWTDIIQGVLMIILPALLAIVAIVNAGGPVALIRAGVDANPSMATSAWTAPSVLGLALTWAWFSMGNPQSMLRVFTFKGDESGRRSLLFASIFAGIAVIIAIIVALVAAAAVPNGLENADRAFLVAMDALFPSVFRGVAIAALFAAAMSTTDSLLITASSAICHDVYKGIYNPDAPETRVTRYGSLTILILGAVTVLVAITPGLPLISILTGIAGGAIISAFSGPVVLALHWRTVTSHGMTAGMILGAGVYTALFLFGNLPPLSPILVGVPTSFLGTALVSVLTENEETGATVAT</sequence>
<keyword evidence="8" id="KW-0915">Sodium</keyword>
<reference evidence="14 15" key="1">
    <citation type="journal article" date="2019" name="Int. J. Syst. Evol. Microbiol.">
        <title>The Global Catalogue of Microorganisms (GCM) 10K type strain sequencing project: providing services to taxonomists for standard genome sequencing and annotation.</title>
        <authorList>
            <consortium name="The Broad Institute Genomics Platform"/>
            <consortium name="The Broad Institute Genome Sequencing Center for Infectious Disease"/>
            <person name="Wu L."/>
            <person name="Ma J."/>
        </authorList>
    </citation>
    <scope>NUCLEOTIDE SEQUENCE [LARGE SCALE GENOMIC DNA]</scope>
    <source>
        <strain evidence="14 15">NBRC 111368</strain>
    </source>
</reference>
<keyword evidence="11" id="KW-0739">Sodium transport</keyword>
<dbReference type="Pfam" id="PF00474">
    <property type="entry name" value="SSF"/>
    <property type="match status" value="1"/>
</dbReference>
<protein>
    <submittedName>
        <fullName evidence="14">Sodium:solute symporter</fullName>
    </submittedName>
</protein>
<evidence type="ECO:0000313" key="14">
    <source>
        <dbReference type="EMBL" id="MFC6723252.1"/>
    </source>
</evidence>
<dbReference type="PANTHER" id="PTHR48086:SF3">
    <property type="entry name" value="SODIUM_PROLINE SYMPORTER"/>
    <property type="match status" value="1"/>
</dbReference>
<evidence type="ECO:0000256" key="5">
    <source>
        <dbReference type="ARBA" id="ARBA00022692"/>
    </source>
</evidence>
<dbReference type="EMBL" id="JBHSWU010000009">
    <property type="protein sequence ID" value="MFC6723252.1"/>
    <property type="molecule type" value="Genomic_DNA"/>
</dbReference>
<feature type="transmembrane region" description="Helical" evidence="13">
    <location>
        <begin position="434"/>
        <end position="452"/>
    </location>
</feature>
<keyword evidence="6" id="KW-0769">Symport</keyword>
<evidence type="ECO:0000256" key="6">
    <source>
        <dbReference type="ARBA" id="ARBA00022847"/>
    </source>
</evidence>
<comment type="similarity">
    <text evidence="2 12">Belongs to the sodium:solute symporter (SSF) (TC 2.A.21) family.</text>
</comment>
<keyword evidence="4" id="KW-1003">Cell membrane</keyword>
<dbReference type="InterPro" id="IPR001734">
    <property type="entry name" value="Na/solute_symporter"/>
</dbReference>
<dbReference type="PANTHER" id="PTHR48086">
    <property type="entry name" value="SODIUM/PROLINE SYMPORTER-RELATED"/>
    <property type="match status" value="1"/>
</dbReference>
<evidence type="ECO:0000256" key="10">
    <source>
        <dbReference type="ARBA" id="ARBA00023136"/>
    </source>
</evidence>
<evidence type="ECO:0000256" key="4">
    <source>
        <dbReference type="ARBA" id="ARBA00022475"/>
    </source>
</evidence>
<accession>A0ABD5RVS9</accession>
<dbReference type="CDD" id="cd10322">
    <property type="entry name" value="SLC5sbd"/>
    <property type="match status" value="1"/>
</dbReference>
<feature type="transmembrane region" description="Helical" evidence="13">
    <location>
        <begin position="180"/>
        <end position="201"/>
    </location>
</feature>
<dbReference type="GO" id="GO:0005886">
    <property type="term" value="C:plasma membrane"/>
    <property type="evidence" value="ECO:0007669"/>
    <property type="project" value="UniProtKB-SubCell"/>
</dbReference>
<dbReference type="Gene3D" id="1.20.1730.10">
    <property type="entry name" value="Sodium/glucose cotransporter"/>
    <property type="match status" value="1"/>
</dbReference>
<keyword evidence="5 13" id="KW-0812">Transmembrane</keyword>
<dbReference type="InterPro" id="IPR050277">
    <property type="entry name" value="Sodium:Solute_Symporter"/>
</dbReference>
<dbReference type="Proteomes" id="UP001596328">
    <property type="component" value="Unassembled WGS sequence"/>
</dbReference>
<dbReference type="GO" id="GO:0015293">
    <property type="term" value="F:symporter activity"/>
    <property type="evidence" value="ECO:0007669"/>
    <property type="project" value="UniProtKB-KW"/>
</dbReference>
<dbReference type="AlphaFoldDB" id="A0ABD5RVS9"/>
<keyword evidence="3" id="KW-0813">Transport</keyword>
<evidence type="ECO:0000256" key="2">
    <source>
        <dbReference type="ARBA" id="ARBA00006434"/>
    </source>
</evidence>
<dbReference type="GO" id="GO:0006814">
    <property type="term" value="P:sodium ion transport"/>
    <property type="evidence" value="ECO:0007669"/>
    <property type="project" value="UniProtKB-KW"/>
</dbReference>
<gene>
    <name evidence="14" type="ORF">ACFQE1_02350</name>
</gene>
<dbReference type="InterPro" id="IPR038377">
    <property type="entry name" value="Na/Glc_symporter_sf"/>
</dbReference>
<evidence type="ECO:0000256" key="13">
    <source>
        <dbReference type="SAM" id="Phobius"/>
    </source>
</evidence>
<feature type="transmembrane region" description="Helical" evidence="13">
    <location>
        <begin position="410"/>
        <end position="428"/>
    </location>
</feature>
<evidence type="ECO:0000256" key="8">
    <source>
        <dbReference type="ARBA" id="ARBA00023053"/>
    </source>
</evidence>